<evidence type="ECO:0000259" key="10">
    <source>
        <dbReference type="Pfam" id="PF00535"/>
    </source>
</evidence>
<evidence type="ECO:0000256" key="9">
    <source>
        <dbReference type="SAM" id="Phobius"/>
    </source>
</evidence>
<evidence type="ECO:0000256" key="5">
    <source>
        <dbReference type="ARBA" id="ARBA00022692"/>
    </source>
</evidence>
<reference evidence="11" key="1">
    <citation type="submission" date="2021-07" db="EMBL/GenBank/DDBJ databases">
        <title>Roseobacter insulae sp. nov., isolated from a tidal flat.</title>
        <authorList>
            <person name="Park S."/>
            <person name="Yoon J.-H."/>
        </authorList>
    </citation>
    <scope>NUCLEOTIDE SEQUENCE</scope>
    <source>
        <strain evidence="11">YSTF-M11</strain>
    </source>
</reference>
<accession>A0A9X1K4P1</accession>
<evidence type="ECO:0000256" key="8">
    <source>
        <dbReference type="ARBA" id="ARBA00038152"/>
    </source>
</evidence>
<protein>
    <submittedName>
        <fullName evidence="11">Glycosyltransferase family 2 protein</fullName>
    </submittedName>
</protein>
<dbReference type="GO" id="GO:0005886">
    <property type="term" value="C:plasma membrane"/>
    <property type="evidence" value="ECO:0007669"/>
    <property type="project" value="UniProtKB-SubCell"/>
</dbReference>
<comment type="similarity">
    <text evidence="8">Belongs to the glycosyltransferase 2 family. GtrB subfamily.</text>
</comment>
<keyword evidence="2" id="KW-1003">Cell membrane</keyword>
<dbReference type="PANTHER" id="PTHR48090">
    <property type="entry name" value="UNDECAPRENYL-PHOSPHATE 4-DEOXY-4-FORMAMIDO-L-ARABINOSE TRANSFERASE-RELATED"/>
    <property type="match status" value="1"/>
</dbReference>
<keyword evidence="3" id="KW-0328">Glycosyltransferase</keyword>
<dbReference type="AlphaFoldDB" id="A0A9X1K4P1"/>
<organism evidence="11 12">
    <name type="scientific">Roseobacter insulae</name>
    <dbReference type="NCBI Taxonomy" id="2859783"/>
    <lineage>
        <taxon>Bacteria</taxon>
        <taxon>Pseudomonadati</taxon>
        <taxon>Pseudomonadota</taxon>
        <taxon>Alphaproteobacteria</taxon>
        <taxon>Rhodobacterales</taxon>
        <taxon>Roseobacteraceae</taxon>
        <taxon>Roseobacter</taxon>
    </lineage>
</organism>
<name>A0A9X1K4P1_9RHOB</name>
<proteinExistence type="inferred from homology"/>
<evidence type="ECO:0000256" key="3">
    <source>
        <dbReference type="ARBA" id="ARBA00022676"/>
    </source>
</evidence>
<evidence type="ECO:0000256" key="7">
    <source>
        <dbReference type="ARBA" id="ARBA00023136"/>
    </source>
</evidence>
<keyword evidence="5 9" id="KW-0812">Transmembrane</keyword>
<evidence type="ECO:0000313" key="12">
    <source>
        <dbReference type="Proteomes" id="UP001138661"/>
    </source>
</evidence>
<keyword evidence="6 9" id="KW-1133">Transmembrane helix</keyword>
<dbReference type="PANTHER" id="PTHR48090:SF1">
    <property type="entry name" value="PROPHAGE BACTOPRENOL GLUCOSYL TRANSFERASE HOMOLOG"/>
    <property type="match status" value="1"/>
</dbReference>
<feature type="transmembrane region" description="Helical" evidence="9">
    <location>
        <begin position="267"/>
        <end position="289"/>
    </location>
</feature>
<feature type="transmembrane region" description="Helical" evidence="9">
    <location>
        <begin position="232"/>
        <end position="255"/>
    </location>
</feature>
<keyword evidence="12" id="KW-1185">Reference proteome</keyword>
<comment type="subcellular location">
    <subcellularLocation>
        <location evidence="1">Cell membrane</location>
        <topology evidence="1">Multi-pass membrane protein</topology>
    </subcellularLocation>
</comment>
<evidence type="ECO:0000313" key="11">
    <source>
        <dbReference type="EMBL" id="MBW4710803.1"/>
    </source>
</evidence>
<evidence type="ECO:0000256" key="4">
    <source>
        <dbReference type="ARBA" id="ARBA00022679"/>
    </source>
</evidence>
<gene>
    <name evidence="11" type="ORF">KX928_23680</name>
</gene>
<dbReference type="GO" id="GO:0016757">
    <property type="term" value="F:glycosyltransferase activity"/>
    <property type="evidence" value="ECO:0007669"/>
    <property type="project" value="UniProtKB-KW"/>
</dbReference>
<feature type="domain" description="Glycosyltransferase 2-like" evidence="10">
    <location>
        <begin position="7"/>
        <end position="169"/>
    </location>
</feature>
<dbReference type="RefSeq" id="WP_219508022.1">
    <property type="nucleotide sequence ID" value="NZ_JAHXDN010000011.1"/>
</dbReference>
<evidence type="ECO:0000256" key="1">
    <source>
        <dbReference type="ARBA" id="ARBA00004651"/>
    </source>
</evidence>
<dbReference type="InterPro" id="IPR001173">
    <property type="entry name" value="Glyco_trans_2-like"/>
</dbReference>
<dbReference type="InterPro" id="IPR050256">
    <property type="entry name" value="Glycosyltransferase_2"/>
</dbReference>
<evidence type="ECO:0000256" key="2">
    <source>
        <dbReference type="ARBA" id="ARBA00022475"/>
    </source>
</evidence>
<dbReference type="FunFam" id="3.90.550.10:FF:000079">
    <property type="entry name" value="Probable glycosyl transferase"/>
    <property type="match status" value="1"/>
</dbReference>
<comment type="caution">
    <text evidence="11">The sequence shown here is derived from an EMBL/GenBank/DDBJ whole genome shotgun (WGS) entry which is preliminary data.</text>
</comment>
<dbReference type="Pfam" id="PF00535">
    <property type="entry name" value="Glycos_transf_2"/>
    <property type="match status" value="1"/>
</dbReference>
<dbReference type="EMBL" id="JAHXDN010000011">
    <property type="protein sequence ID" value="MBW4710803.1"/>
    <property type="molecule type" value="Genomic_DNA"/>
</dbReference>
<dbReference type="Proteomes" id="UP001138661">
    <property type="component" value="Unassembled WGS sequence"/>
</dbReference>
<dbReference type="CDD" id="cd04187">
    <property type="entry name" value="DPM1_like_bac"/>
    <property type="match status" value="1"/>
</dbReference>
<keyword evidence="7 9" id="KW-0472">Membrane</keyword>
<keyword evidence="4" id="KW-0808">Transferase</keyword>
<evidence type="ECO:0000256" key="6">
    <source>
        <dbReference type="ARBA" id="ARBA00022989"/>
    </source>
</evidence>
<sequence length="331" mass="36965">MSDPYLSVVVPCYNEEAVLEELIKRVTSALQDINISSYEIVLVDDGSGDETARLMRAAHTADPRVTGVFLSRNHGHQLALTAGLSVCRGARILIIDADLQDPPELLGPMLEKMDQGFDVVYGKRINRAGESIFKKASAKLFYRFFRKLVDLDMPLDTGDFRLMSRKALNVLLQMPEQHRFIRGMVSWIGFRQAALEYERAERFSGETKYPLKKMLLFAADAITGFSTIPLRLATWLGFLCALSSVPVAIYVLLGFMRGTTVQGWTSVMLIVLILGAIQLIVIGILGEYIGRLYMQSKQRPLFVIDEVLRDEADDTLAPPQTSPTSQVSSLR</sequence>